<protein>
    <submittedName>
        <fullName evidence="2">ATP-binding protein</fullName>
    </submittedName>
</protein>
<evidence type="ECO:0000313" key="2">
    <source>
        <dbReference type="EMBL" id="MBC8581759.1"/>
    </source>
</evidence>
<dbReference type="AlphaFoldDB" id="A0A926ELH5"/>
<dbReference type="GO" id="GO:0005524">
    <property type="term" value="F:ATP binding"/>
    <property type="evidence" value="ECO:0007669"/>
    <property type="project" value="UniProtKB-KW"/>
</dbReference>
<dbReference type="RefSeq" id="WP_249334830.1">
    <property type="nucleotide sequence ID" value="NZ_JACRSY010000095.1"/>
</dbReference>
<sequence length="270" mass="31357">MSDMYTGSCLKEAIARMQDPNYKPGGSKSYKCNLCNDKGYIATTLSGEKKKLTDVLSSQIDYVRPCKCQLEKQMYSKMKYSNIELDQYEKKSFETFKRDTEEADKMYELAYKFLESDAQGVGFFGKSGTGKTHICTAICNELAKRGVQHRYFNYRTDIQRLKALVYKHEEYNALINDFKMATVLYIDDLFKLSKNSNGEMNIQEMQIVFDIINSRYMNKKRIIVSSEYTVAEMKQFDEATAGRIREMIDDLGMKVEGVNRRFKQLRIKTA</sequence>
<feature type="domain" description="Chromosomal replication initiator protein DnaA ATPAse" evidence="1">
    <location>
        <begin position="121"/>
        <end position="244"/>
    </location>
</feature>
<gene>
    <name evidence="2" type="ORF">H8718_20025</name>
</gene>
<organism evidence="2 3">
    <name type="scientific">Zhenhengia yiwuensis</name>
    <dbReference type="NCBI Taxonomy" id="2763666"/>
    <lineage>
        <taxon>Bacteria</taxon>
        <taxon>Bacillati</taxon>
        <taxon>Bacillota</taxon>
        <taxon>Clostridia</taxon>
        <taxon>Lachnospirales</taxon>
        <taxon>Lachnospiraceae</taxon>
        <taxon>Zhenhengia</taxon>
    </lineage>
</organism>
<dbReference type="GO" id="GO:0006260">
    <property type="term" value="P:DNA replication"/>
    <property type="evidence" value="ECO:0007669"/>
    <property type="project" value="TreeGrafter"/>
</dbReference>
<dbReference type="Pfam" id="PF00308">
    <property type="entry name" value="Bac_DnaA"/>
    <property type="match status" value="1"/>
</dbReference>
<accession>A0A926ELH5</accession>
<dbReference type="Gene3D" id="3.40.50.300">
    <property type="entry name" value="P-loop containing nucleotide triphosphate hydrolases"/>
    <property type="match status" value="1"/>
</dbReference>
<dbReference type="PANTHER" id="PTHR30050">
    <property type="entry name" value="CHROMOSOMAL REPLICATION INITIATOR PROTEIN DNAA"/>
    <property type="match status" value="1"/>
</dbReference>
<dbReference type="InterPro" id="IPR027417">
    <property type="entry name" value="P-loop_NTPase"/>
</dbReference>
<comment type="caution">
    <text evidence="2">The sequence shown here is derived from an EMBL/GenBank/DDBJ whole genome shotgun (WGS) entry which is preliminary data.</text>
</comment>
<keyword evidence="2" id="KW-0547">Nucleotide-binding</keyword>
<proteinExistence type="predicted"/>
<dbReference type="InterPro" id="IPR013317">
    <property type="entry name" value="DnaA_dom"/>
</dbReference>
<dbReference type="CDD" id="cd00009">
    <property type="entry name" value="AAA"/>
    <property type="match status" value="1"/>
</dbReference>
<reference evidence="2" key="1">
    <citation type="submission" date="2020-08" db="EMBL/GenBank/DDBJ databases">
        <title>Genome public.</title>
        <authorList>
            <person name="Liu C."/>
            <person name="Sun Q."/>
        </authorList>
    </citation>
    <scope>NUCLEOTIDE SEQUENCE</scope>
    <source>
        <strain evidence="2">NSJ-12</strain>
    </source>
</reference>
<dbReference type="EMBL" id="JACRSY010000095">
    <property type="protein sequence ID" value="MBC8581759.1"/>
    <property type="molecule type" value="Genomic_DNA"/>
</dbReference>
<dbReference type="PANTHER" id="PTHR30050:SF10">
    <property type="entry name" value="PHAGE-LIKE ELEMENT PBSX PROTEIN XKDC"/>
    <property type="match status" value="1"/>
</dbReference>
<dbReference type="SUPFAM" id="SSF52540">
    <property type="entry name" value="P-loop containing nucleoside triphosphate hydrolases"/>
    <property type="match status" value="1"/>
</dbReference>
<dbReference type="Proteomes" id="UP000655830">
    <property type="component" value="Unassembled WGS sequence"/>
</dbReference>
<evidence type="ECO:0000259" key="1">
    <source>
        <dbReference type="Pfam" id="PF00308"/>
    </source>
</evidence>
<keyword evidence="3" id="KW-1185">Reference proteome</keyword>
<evidence type="ECO:0000313" key="3">
    <source>
        <dbReference type="Proteomes" id="UP000655830"/>
    </source>
</evidence>
<name>A0A926ELH5_9FIRM</name>
<keyword evidence="2" id="KW-0067">ATP-binding</keyword>